<evidence type="ECO:0000313" key="3">
    <source>
        <dbReference type="EMBL" id="OYD09462.1"/>
    </source>
</evidence>
<dbReference type="InterPro" id="IPR008972">
    <property type="entry name" value="Cupredoxin"/>
</dbReference>
<dbReference type="Pfam" id="PF13473">
    <property type="entry name" value="Cupredoxin_1"/>
    <property type="match status" value="1"/>
</dbReference>
<evidence type="ECO:0000313" key="4">
    <source>
        <dbReference type="Proteomes" id="UP000215459"/>
    </source>
</evidence>
<dbReference type="OrthoDB" id="9773354at2"/>
<evidence type="ECO:0000256" key="1">
    <source>
        <dbReference type="SAM" id="Phobius"/>
    </source>
</evidence>
<dbReference type="Proteomes" id="UP000215459">
    <property type="component" value="Unassembled WGS sequence"/>
</dbReference>
<accession>A0A235BB68</accession>
<keyword evidence="1" id="KW-0812">Transmembrane</keyword>
<keyword evidence="4" id="KW-1185">Reference proteome</keyword>
<dbReference type="RefSeq" id="WP_094262562.1">
    <property type="nucleotide sequence ID" value="NZ_NOWF01000001.1"/>
</dbReference>
<reference evidence="3 4" key="1">
    <citation type="submission" date="2017-07" db="EMBL/GenBank/DDBJ databases">
        <title>The genome sequence of Paludifilum halophilum highlights mechanisms for microbial adaptation to high salt environemnts.</title>
        <authorList>
            <person name="Belbahri L."/>
        </authorList>
    </citation>
    <scope>NUCLEOTIDE SEQUENCE [LARGE SCALE GENOMIC DNA]</scope>
    <source>
        <strain evidence="3 4">DSM 102817</strain>
    </source>
</reference>
<evidence type="ECO:0000259" key="2">
    <source>
        <dbReference type="Pfam" id="PF13473"/>
    </source>
</evidence>
<proteinExistence type="predicted"/>
<organism evidence="3 4">
    <name type="scientific">Paludifilum halophilum</name>
    <dbReference type="NCBI Taxonomy" id="1642702"/>
    <lineage>
        <taxon>Bacteria</taxon>
        <taxon>Bacillati</taxon>
        <taxon>Bacillota</taxon>
        <taxon>Bacilli</taxon>
        <taxon>Bacillales</taxon>
        <taxon>Thermoactinomycetaceae</taxon>
        <taxon>Paludifilum</taxon>
    </lineage>
</organism>
<keyword evidence="1" id="KW-1133">Transmembrane helix</keyword>
<dbReference type="EMBL" id="NOWF01000001">
    <property type="protein sequence ID" value="OYD09462.1"/>
    <property type="molecule type" value="Genomic_DNA"/>
</dbReference>
<dbReference type="InterPro" id="IPR028096">
    <property type="entry name" value="EfeO_Cupredoxin"/>
</dbReference>
<dbReference type="AlphaFoldDB" id="A0A235BB68"/>
<dbReference type="Gene3D" id="2.60.40.420">
    <property type="entry name" value="Cupredoxins - blue copper proteins"/>
    <property type="match status" value="1"/>
</dbReference>
<gene>
    <name evidence="3" type="ORF">CHM34_00085</name>
</gene>
<sequence length="156" mass="17553">MTTSRQWLYLSIAFAFVLIATSALLPIPWFGGKTVIEEVEQVSSETQTEKTFHLVTTEYKTKVDGKELEVYRWDPGSLVVNRGDKVKLKLHGVHGKQHDFTLQGYDRKGTVKKGKTTTINFVADKPGTYELVCHNHHTAEANGPMIAYITVLDQES</sequence>
<keyword evidence="1" id="KW-0472">Membrane</keyword>
<name>A0A235BB68_9BACL</name>
<protein>
    <recommendedName>
        <fullName evidence="2">EfeO-type cupredoxin-like domain-containing protein</fullName>
    </recommendedName>
</protein>
<feature type="domain" description="EfeO-type cupredoxin-like" evidence="2">
    <location>
        <begin position="72"/>
        <end position="146"/>
    </location>
</feature>
<feature type="transmembrane region" description="Helical" evidence="1">
    <location>
        <begin position="7"/>
        <end position="31"/>
    </location>
</feature>
<comment type="caution">
    <text evidence="3">The sequence shown here is derived from an EMBL/GenBank/DDBJ whole genome shotgun (WGS) entry which is preliminary data.</text>
</comment>
<dbReference type="SUPFAM" id="SSF49503">
    <property type="entry name" value="Cupredoxins"/>
    <property type="match status" value="1"/>
</dbReference>